<dbReference type="AlphaFoldDB" id="X1IPL8"/>
<evidence type="ECO:0000313" key="2">
    <source>
        <dbReference type="EMBL" id="GAH84406.1"/>
    </source>
</evidence>
<feature type="domain" description="NADH:flavin oxidoreductase/NADH oxidase N-terminal" evidence="1">
    <location>
        <begin position="2"/>
        <end position="44"/>
    </location>
</feature>
<evidence type="ECO:0000259" key="1">
    <source>
        <dbReference type="Pfam" id="PF00724"/>
    </source>
</evidence>
<dbReference type="EMBL" id="BARU01037092">
    <property type="protein sequence ID" value="GAH84406.1"/>
    <property type="molecule type" value="Genomic_DNA"/>
</dbReference>
<proteinExistence type="predicted"/>
<dbReference type="GO" id="GO:0010181">
    <property type="term" value="F:FMN binding"/>
    <property type="evidence" value="ECO:0007669"/>
    <property type="project" value="InterPro"/>
</dbReference>
<dbReference type="Gene3D" id="3.20.20.70">
    <property type="entry name" value="Aldolase class I"/>
    <property type="match status" value="1"/>
</dbReference>
<dbReference type="InterPro" id="IPR013785">
    <property type="entry name" value="Aldolase_TIM"/>
</dbReference>
<comment type="caution">
    <text evidence="2">The sequence shown here is derived from an EMBL/GenBank/DDBJ whole genome shotgun (WGS) entry which is preliminary data.</text>
</comment>
<protein>
    <recommendedName>
        <fullName evidence="1">NADH:flavin oxidoreductase/NADH oxidase N-terminal domain-containing protein</fullName>
    </recommendedName>
</protein>
<sequence length="45" mass="5110">MGDLHLKNRIVMAPMTRSRAINPEHRPTELQAKHYAQRSSAGLII</sequence>
<name>X1IPL8_9ZZZZ</name>
<dbReference type="SUPFAM" id="SSF51395">
    <property type="entry name" value="FMN-linked oxidoreductases"/>
    <property type="match status" value="1"/>
</dbReference>
<accession>X1IPL8</accession>
<feature type="non-terminal residue" evidence="2">
    <location>
        <position position="45"/>
    </location>
</feature>
<dbReference type="GO" id="GO:0016491">
    <property type="term" value="F:oxidoreductase activity"/>
    <property type="evidence" value="ECO:0007669"/>
    <property type="project" value="InterPro"/>
</dbReference>
<organism evidence="2">
    <name type="scientific">marine sediment metagenome</name>
    <dbReference type="NCBI Taxonomy" id="412755"/>
    <lineage>
        <taxon>unclassified sequences</taxon>
        <taxon>metagenomes</taxon>
        <taxon>ecological metagenomes</taxon>
    </lineage>
</organism>
<dbReference type="InterPro" id="IPR001155">
    <property type="entry name" value="OxRdtase_FMN_N"/>
</dbReference>
<reference evidence="2" key="1">
    <citation type="journal article" date="2014" name="Front. Microbiol.">
        <title>High frequency of phylogenetically diverse reductive dehalogenase-homologous genes in deep subseafloor sedimentary metagenomes.</title>
        <authorList>
            <person name="Kawai M."/>
            <person name="Futagami T."/>
            <person name="Toyoda A."/>
            <person name="Takaki Y."/>
            <person name="Nishi S."/>
            <person name="Hori S."/>
            <person name="Arai W."/>
            <person name="Tsubouchi T."/>
            <person name="Morono Y."/>
            <person name="Uchiyama I."/>
            <person name="Ito T."/>
            <person name="Fujiyama A."/>
            <person name="Inagaki F."/>
            <person name="Takami H."/>
        </authorList>
    </citation>
    <scope>NUCLEOTIDE SEQUENCE</scope>
    <source>
        <strain evidence="2">Expedition CK06-06</strain>
    </source>
</reference>
<dbReference type="Pfam" id="PF00724">
    <property type="entry name" value="Oxidored_FMN"/>
    <property type="match status" value="1"/>
</dbReference>
<gene>
    <name evidence="2" type="ORF">S03H2_57846</name>
</gene>